<keyword evidence="1" id="KW-0472">Membrane</keyword>
<gene>
    <name evidence="2" type="ORF">JK636_17795</name>
</gene>
<evidence type="ECO:0000313" key="2">
    <source>
        <dbReference type="EMBL" id="MBL4937572.1"/>
    </source>
</evidence>
<feature type="transmembrane region" description="Helical" evidence="1">
    <location>
        <begin position="201"/>
        <end position="219"/>
    </location>
</feature>
<feature type="transmembrane region" description="Helical" evidence="1">
    <location>
        <begin position="176"/>
        <end position="195"/>
    </location>
</feature>
<keyword evidence="3" id="KW-1185">Reference proteome</keyword>
<evidence type="ECO:0000313" key="3">
    <source>
        <dbReference type="Proteomes" id="UP000632377"/>
    </source>
</evidence>
<proteinExistence type="predicted"/>
<protein>
    <recommendedName>
        <fullName evidence="4">ABC-2 family transporter protein</fullName>
    </recommendedName>
</protein>
<keyword evidence="1" id="KW-1133">Transmembrane helix</keyword>
<organism evidence="2 3">
    <name type="scientific">Clostridium rhizosphaerae</name>
    <dbReference type="NCBI Taxonomy" id="2803861"/>
    <lineage>
        <taxon>Bacteria</taxon>
        <taxon>Bacillati</taxon>
        <taxon>Bacillota</taxon>
        <taxon>Clostridia</taxon>
        <taxon>Eubacteriales</taxon>
        <taxon>Clostridiaceae</taxon>
        <taxon>Clostridium</taxon>
    </lineage>
</organism>
<dbReference type="RefSeq" id="WP_202750313.1">
    <property type="nucleotide sequence ID" value="NZ_JAESWC010000014.1"/>
</dbReference>
<reference evidence="2 3" key="1">
    <citation type="submission" date="2021-01" db="EMBL/GenBank/DDBJ databases">
        <title>Genome public.</title>
        <authorList>
            <person name="Liu C."/>
            <person name="Sun Q."/>
        </authorList>
    </citation>
    <scope>NUCLEOTIDE SEQUENCE [LARGE SCALE GENOMIC DNA]</scope>
    <source>
        <strain evidence="2 3">YIM B02515</strain>
    </source>
</reference>
<dbReference type="Proteomes" id="UP000632377">
    <property type="component" value="Unassembled WGS sequence"/>
</dbReference>
<name>A0ABS1TER6_9CLOT</name>
<dbReference type="EMBL" id="JAESWC010000014">
    <property type="protein sequence ID" value="MBL4937572.1"/>
    <property type="molecule type" value="Genomic_DNA"/>
</dbReference>
<feature type="transmembrane region" description="Helical" evidence="1">
    <location>
        <begin position="99"/>
        <end position="120"/>
    </location>
</feature>
<feature type="transmembrane region" description="Helical" evidence="1">
    <location>
        <begin position="56"/>
        <end position="78"/>
    </location>
</feature>
<feature type="transmembrane region" description="Helical" evidence="1">
    <location>
        <begin position="16"/>
        <end position="36"/>
    </location>
</feature>
<evidence type="ECO:0008006" key="4">
    <source>
        <dbReference type="Google" id="ProtNLM"/>
    </source>
</evidence>
<sequence length="230" mass="25519">MHKLIKLELKRNKLTTYYIALTVISIAMTGFLYMIATIAKVENDVEFRDYKNILKLHTGIAFLVFSIFSVVMYSKFIIEDYSPKMALLMFSYPISRTKIFIAKMVLVTGFIALGFLSSTLIPDTLFFLTESTFPILGRNITIGIVSSQIINIVTFILALSSIGFISLRIGFINKSVSTTIVTAIILSAILGNVLMGLGTNSFVFIGVVGLFIIGLAFAYSTNKQINDMEI</sequence>
<keyword evidence="1" id="KW-0812">Transmembrane</keyword>
<accession>A0ABS1TER6</accession>
<evidence type="ECO:0000256" key="1">
    <source>
        <dbReference type="SAM" id="Phobius"/>
    </source>
</evidence>
<comment type="caution">
    <text evidence="2">The sequence shown here is derived from an EMBL/GenBank/DDBJ whole genome shotgun (WGS) entry which is preliminary data.</text>
</comment>
<feature type="transmembrane region" description="Helical" evidence="1">
    <location>
        <begin position="140"/>
        <end position="164"/>
    </location>
</feature>